<dbReference type="EMBL" id="ATDP01000107">
    <property type="protein sequence ID" value="EQB11394.1"/>
    <property type="molecule type" value="Genomic_DNA"/>
</dbReference>
<reference evidence="1 2" key="1">
    <citation type="journal article" date="2013" name="Genome Announc.">
        <title>Draft Genome Sequence of Sphingobium lactosutens Strain DS20T, Isolated from a Hexachlorocyclohexane Dumpsite.</title>
        <authorList>
            <person name="Kumar R."/>
            <person name="Dwivedi V."/>
            <person name="Negi V."/>
            <person name="Khurana J.P."/>
            <person name="Lal R."/>
        </authorList>
    </citation>
    <scope>NUCLEOTIDE SEQUENCE [LARGE SCALE GENOMIC DNA]</scope>
    <source>
        <strain evidence="1 2">DS20</strain>
    </source>
</reference>
<protein>
    <submittedName>
        <fullName evidence="1">Uncharacterized protein</fullName>
    </submittedName>
</protein>
<comment type="caution">
    <text evidence="1">The sequence shown here is derived from an EMBL/GenBank/DDBJ whole genome shotgun (WGS) entry which is preliminary data.</text>
</comment>
<proteinExistence type="predicted"/>
<accession>T0IP37</accession>
<evidence type="ECO:0000313" key="2">
    <source>
        <dbReference type="Proteomes" id="UP000015531"/>
    </source>
</evidence>
<dbReference type="Proteomes" id="UP000015531">
    <property type="component" value="Unassembled WGS sequence"/>
</dbReference>
<keyword evidence="2" id="KW-1185">Reference proteome</keyword>
<gene>
    <name evidence="1" type="ORF">RLDS_23615</name>
</gene>
<name>T0IP37_9SPHN</name>
<sequence length="97" mass="10455">MRSKPRTPAIVLRQGRALIGSMGLITEESDTTLELLLAQCKGKLGARMACADDQNIIFEHITPPSADPREGIAPGMKIGIPLIPVCRTQRSSRSPCT</sequence>
<organism evidence="1 2">
    <name type="scientific">Sphingobium lactosutens DS20</name>
    <dbReference type="NCBI Taxonomy" id="1331060"/>
    <lineage>
        <taxon>Bacteria</taxon>
        <taxon>Pseudomonadati</taxon>
        <taxon>Pseudomonadota</taxon>
        <taxon>Alphaproteobacteria</taxon>
        <taxon>Sphingomonadales</taxon>
        <taxon>Sphingomonadaceae</taxon>
        <taxon>Sphingobium</taxon>
    </lineage>
</organism>
<dbReference type="AlphaFoldDB" id="T0IP37"/>
<evidence type="ECO:0000313" key="1">
    <source>
        <dbReference type="EMBL" id="EQB11394.1"/>
    </source>
</evidence>